<dbReference type="GO" id="GO:0031543">
    <property type="term" value="F:peptidyl-proline dioxygenase activity"/>
    <property type="evidence" value="ECO:0007669"/>
    <property type="project" value="TreeGrafter"/>
</dbReference>
<feature type="region of interest" description="Disordered" evidence="7">
    <location>
        <begin position="48"/>
        <end position="69"/>
    </location>
</feature>
<gene>
    <name evidence="9" type="ORF">BJN34_09810</name>
</gene>
<dbReference type="SMART" id="SM00702">
    <property type="entry name" value="P4Hc"/>
    <property type="match status" value="1"/>
</dbReference>
<accession>A0A1U9UNG8</accession>
<dbReference type="Proteomes" id="UP000189627">
    <property type="component" value="Chromosome 1"/>
</dbReference>
<keyword evidence="4" id="KW-0223">Dioxygenase</keyword>
<dbReference type="GO" id="GO:0031418">
    <property type="term" value="F:L-ascorbic acid binding"/>
    <property type="evidence" value="ECO:0007669"/>
    <property type="project" value="UniProtKB-KW"/>
</dbReference>
<evidence type="ECO:0000259" key="8">
    <source>
        <dbReference type="PROSITE" id="PS51471"/>
    </source>
</evidence>
<dbReference type="AlphaFoldDB" id="A0A1U9UNG8"/>
<dbReference type="EMBL" id="CP017757">
    <property type="protein sequence ID" value="AQV94183.1"/>
    <property type="molecule type" value="Genomic_DNA"/>
</dbReference>
<keyword evidence="5" id="KW-0560">Oxidoreductase</keyword>
<reference evidence="10" key="1">
    <citation type="submission" date="2017-02" db="EMBL/GenBank/DDBJ databases">
        <title>Complete genome sequence of Cupriavidus necator strain NH9, a 3-chlorobenzoate degrader.</title>
        <authorList>
            <person name="Moriuchi R."/>
            <person name="Dohra H."/>
            <person name="Ogawa N."/>
        </authorList>
    </citation>
    <scope>NUCLEOTIDE SEQUENCE [LARGE SCALE GENOMIC DNA]</scope>
    <source>
        <strain evidence="10">NH9</strain>
    </source>
</reference>
<evidence type="ECO:0000256" key="6">
    <source>
        <dbReference type="ARBA" id="ARBA00023004"/>
    </source>
</evidence>
<dbReference type="InterPro" id="IPR051559">
    <property type="entry name" value="HIF_prolyl_hydroxylases"/>
</dbReference>
<sequence>MHGPMRRPRGELATGPVRSRCYYLSFRSGSSCRYPPRTPVRISIQHLRSKEQAVTRSHPPARSDAPGDEHHRHIVDSIHDHGWSELDNFLPPDLTLALALECAALAAAGTLTMARVGHGAARSLQRDVRGDRIQWLEAGQSEARDRYLAIMEMLRIALNRGLFLGLDEYESHFAYYAPGASYLRHRDQFRDDDSRTVSIIVYLNADWLPEHGGALRLHPEGLSTQDISPVGSRVAVFLSADMLHEVLPATRDRMSLTGWFRRRS</sequence>
<dbReference type="PANTHER" id="PTHR12907:SF26">
    <property type="entry name" value="HIF PROLYL HYDROXYLASE, ISOFORM C"/>
    <property type="match status" value="1"/>
</dbReference>
<dbReference type="InterPro" id="IPR005123">
    <property type="entry name" value="Oxoglu/Fe-dep_dioxygenase_dom"/>
</dbReference>
<dbReference type="InterPro" id="IPR044862">
    <property type="entry name" value="Pro_4_hyd_alph_FE2OG_OXY"/>
</dbReference>
<dbReference type="GO" id="GO:0071456">
    <property type="term" value="P:cellular response to hypoxia"/>
    <property type="evidence" value="ECO:0007669"/>
    <property type="project" value="TreeGrafter"/>
</dbReference>
<comment type="cofactor">
    <cofactor evidence="1">
        <name>L-ascorbate</name>
        <dbReference type="ChEBI" id="CHEBI:38290"/>
    </cofactor>
</comment>
<evidence type="ECO:0000313" key="9">
    <source>
        <dbReference type="EMBL" id="AQV94183.1"/>
    </source>
</evidence>
<dbReference type="PROSITE" id="PS51471">
    <property type="entry name" value="FE2OG_OXY"/>
    <property type="match status" value="1"/>
</dbReference>
<dbReference type="InterPro" id="IPR006620">
    <property type="entry name" value="Pro_4_hyd_alph"/>
</dbReference>
<keyword evidence="6" id="KW-0408">Iron</keyword>
<protein>
    <submittedName>
        <fullName evidence="9">2OG-Fe(II) oxygenase</fullName>
    </submittedName>
</protein>
<evidence type="ECO:0000256" key="7">
    <source>
        <dbReference type="SAM" id="MobiDB-lite"/>
    </source>
</evidence>
<keyword evidence="2" id="KW-0479">Metal-binding</keyword>
<evidence type="ECO:0000256" key="4">
    <source>
        <dbReference type="ARBA" id="ARBA00022964"/>
    </source>
</evidence>
<evidence type="ECO:0000256" key="1">
    <source>
        <dbReference type="ARBA" id="ARBA00001961"/>
    </source>
</evidence>
<dbReference type="Gene3D" id="2.60.120.620">
    <property type="entry name" value="q2cbj1_9rhob like domain"/>
    <property type="match status" value="1"/>
</dbReference>
<name>A0A1U9UNG8_CUPNE</name>
<dbReference type="KEGG" id="cuh:BJN34_09810"/>
<organism evidence="9 10">
    <name type="scientific">Cupriavidus necator</name>
    <name type="common">Alcaligenes eutrophus</name>
    <name type="synonym">Ralstonia eutropha</name>
    <dbReference type="NCBI Taxonomy" id="106590"/>
    <lineage>
        <taxon>Bacteria</taxon>
        <taxon>Pseudomonadati</taxon>
        <taxon>Pseudomonadota</taxon>
        <taxon>Betaproteobacteria</taxon>
        <taxon>Burkholderiales</taxon>
        <taxon>Burkholderiaceae</taxon>
        <taxon>Cupriavidus</taxon>
    </lineage>
</organism>
<keyword evidence="3" id="KW-0847">Vitamin C</keyword>
<evidence type="ECO:0000256" key="5">
    <source>
        <dbReference type="ARBA" id="ARBA00023002"/>
    </source>
</evidence>
<dbReference type="GO" id="GO:0008198">
    <property type="term" value="F:ferrous iron binding"/>
    <property type="evidence" value="ECO:0007669"/>
    <property type="project" value="TreeGrafter"/>
</dbReference>
<evidence type="ECO:0000256" key="2">
    <source>
        <dbReference type="ARBA" id="ARBA00022723"/>
    </source>
</evidence>
<feature type="domain" description="Fe2OG dioxygenase" evidence="8">
    <location>
        <begin position="165"/>
        <end position="262"/>
    </location>
</feature>
<evidence type="ECO:0000313" key="10">
    <source>
        <dbReference type="Proteomes" id="UP000189627"/>
    </source>
</evidence>
<dbReference type="Pfam" id="PF13640">
    <property type="entry name" value="2OG-FeII_Oxy_3"/>
    <property type="match status" value="1"/>
</dbReference>
<proteinExistence type="predicted"/>
<dbReference type="PANTHER" id="PTHR12907">
    <property type="entry name" value="EGL NINE HOMOLOG-RELATED"/>
    <property type="match status" value="1"/>
</dbReference>
<evidence type="ECO:0000256" key="3">
    <source>
        <dbReference type="ARBA" id="ARBA00022896"/>
    </source>
</evidence>